<organism evidence="4 5">
    <name type="scientific">Psilocybe cyanescens</name>
    <dbReference type="NCBI Taxonomy" id="93625"/>
    <lineage>
        <taxon>Eukaryota</taxon>
        <taxon>Fungi</taxon>
        <taxon>Dikarya</taxon>
        <taxon>Basidiomycota</taxon>
        <taxon>Agaricomycotina</taxon>
        <taxon>Agaricomycetes</taxon>
        <taxon>Agaricomycetidae</taxon>
        <taxon>Agaricales</taxon>
        <taxon>Agaricineae</taxon>
        <taxon>Strophariaceae</taxon>
        <taxon>Psilocybe</taxon>
    </lineage>
</organism>
<feature type="compositionally biased region" description="Basic and acidic residues" evidence="2">
    <location>
        <begin position="144"/>
        <end position="158"/>
    </location>
</feature>
<accession>A0A409X7N6</accession>
<protein>
    <recommendedName>
        <fullName evidence="3">Peptidase C14 caspase domain-containing protein</fullName>
    </recommendedName>
</protein>
<dbReference type="GO" id="GO:0004197">
    <property type="term" value="F:cysteine-type endopeptidase activity"/>
    <property type="evidence" value="ECO:0007669"/>
    <property type="project" value="InterPro"/>
</dbReference>
<dbReference type="OrthoDB" id="3223806at2759"/>
<name>A0A409X7N6_PSICY</name>
<evidence type="ECO:0000256" key="1">
    <source>
        <dbReference type="ARBA" id="ARBA00009005"/>
    </source>
</evidence>
<dbReference type="AlphaFoldDB" id="A0A409X7N6"/>
<dbReference type="Gene3D" id="3.40.50.12660">
    <property type="match status" value="1"/>
</dbReference>
<evidence type="ECO:0000256" key="2">
    <source>
        <dbReference type="SAM" id="MobiDB-lite"/>
    </source>
</evidence>
<dbReference type="STRING" id="93625.A0A409X7N6"/>
<dbReference type="Proteomes" id="UP000283269">
    <property type="component" value="Unassembled WGS sequence"/>
</dbReference>
<comment type="caution">
    <text evidence="4">The sequence shown here is derived from an EMBL/GenBank/DDBJ whole genome shotgun (WGS) entry which is preliminary data.</text>
</comment>
<evidence type="ECO:0000313" key="4">
    <source>
        <dbReference type="EMBL" id="PPQ86772.1"/>
    </source>
</evidence>
<dbReference type="EMBL" id="NHYD01002432">
    <property type="protein sequence ID" value="PPQ86772.1"/>
    <property type="molecule type" value="Genomic_DNA"/>
</dbReference>
<dbReference type="PANTHER" id="PTHR48104:SF30">
    <property type="entry name" value="METACASPASE-1"/>
    <property type="match status" value="1"/>
</dbReference>
<dbReference type="InParanoid" id="A0A409X7N6"/>
<reference evidence="4 5" key="1">
    <citation type="journal article" date="2018" name="Evol. Lett.">
        <title>Horizontal gene cluster transfer increased hallucinogenic mushroom diversity.</title>
        <authorList>
            <person name="Reynolds H.T."/>
            <person name="Vijayakumar V."/>
            <person name="Gluck-Thaler E."/>
            <person name="Korotkin H.B."/>
            <person name="Matheny P.B."/>
            <person name="Slot J.C."/>
        </authorList>
    </citation>
    <scope>NUCLEOTIDE SEQUENCE [LARGE SCALE GENOMIC DNA]</scope>
    <source>
        <strain evidence="4 5">2631</strain>
    </source>
</reference>
<feature type="region of interest" description="Disordered" evidence="2">
    <location>
        <begin position="76"/>
        <end position="108"/>
    </location>
</feature>
<dbReference type="GO" id="GO:0005737">
    <property type="term" value="C:cytoplasm"/>
    <property type="evidence" value="ECO:0007669"/>
    <property type="project" value="TreeGrafter"/>
</dbReference>
<dbReference type="PANTHER" id="PTHR48104">
    <property type="entry name" value="METACASPASE-4"/>
    <property type="match status" value="1"/>
</dbReference>
<feature type="domain" description="Peptidase C14 caspase" evidence="3">
    <location>
        <begin position="184"/>
        <end position="299"/>
    </location>
</feature>
<gene>
    <name evidence="4" type="ORF">CVT25_012417</name>
</gene>
<feature type="region of interest" description="Disordered" evidence="2">
    <location>
        <begin position="132"/>
        <end position="158"/>
    </location>
</feature>
<dbReference type="GO" id="GO:0006508">
    <property type="term" value="P:proteolysis"/>
    <property type="evidence" value="ECO:0007669"/>
    <property type="project" value="InterPro"/>
</dbReference>
<evidence type="ECO:0000313" key="5">
    <source>
        <dbReference type="Proteomes" id="UP000283269"/>
    </source>
</evidence>
<evidence type="ECO:0000259" key="3">
    <source>
        <dbReference type="Pfam" id="PF00656"/>
    </source>
</evidence>
<sequence length="315" mass="35709">MPPWTPSAPFRLVHIPSFQHLFAQFIKLFRDFRLLKSDRPLSTPPFPGGLVISFRDVICRLVGTIYGIAYRTKFDRQESKKTDSPDQIDKGELANEGAARGEDNSALRSEEALPLGGQDHHTVPEIRRTVYEVPAEEDPTSINTERDHSEEKDSPGVMGEAHRMRRTGDAYSTQAVQATRRIRKRALLIGVRNNSIDPVNVSADSGPSKEHRDVRDMRSLLEDVYGYDSNDIIFLMDDCDPEHVQPTRENIVLHIGKLIEGAKETDRFFFYFAGHSEQEDTDDNEEEDGKNEFILTSDGKRIMDDVGYDTLISVV</sequence>
<dbReference type="InterPro" id="IPR050452">
    <property type="entry name" value="Metacaspase"/>
</dbReference>
<dbReference type="Pfam" id="PF00656">
    <property type="entry name" value="Peptidase_C14"/>
    <property type="match status" value="1"/>
</dbReference>
<comment type="similarity">
    <text evidence="1">Belongs to the peptidase C14B family.</text>
</comment>
<proteinExistence type="inferred from homology"/>
<dbReference type="InterPro" id="IPR011600">
    <property type="entry name" value="Pept_C14_caspase"/>
</dbReference>
<keyword evidence="5" id="KW-1185">Reference proteome</keyword>